<evidence type="ECO:0000256" key="2">
    <source>
        <dbReference type="ARBA" id="ARBA00023002"/>
    </source>
</evidence>
<accession>A0A7J7LIN8</accession>
<dbReference type="AlphaFoldDB" id="A0A7J7LIN8"/>
<dbReference type="InterPro" id="IPR006140">
    <property type="entry name" value="D-isomer_DH_NAD-bd"/>
</dbReference>
<keyword evidence="2" id="KW-0560">Oxidoreductase</keyword>
<dbReference type="Gene3D" id="3.40.50.720">
    <property type="entry name" value="NAD(P)-binding Rossmann-like Domain"/>
    <property type="match status" value="2"/>
</dbReference>
<dbReference type="GO" id="GO:0008465">
    <property type="term" value="F:hydroxypyruvate reductase (NADH) activity"/>
    <property type="evidence" value="ECO:0007669"/>
    <property type="project" value="TreeGrafter"/>
</dbReference>
<sequence>MIPISYDDVVIDLMKHGFTETYTTWIYHSESEVTQGVDVAEHYDDLYLSNLSTALNSSLNQDTSVVPDSFYNTSETVELKKFASGKAISEDPAIEFNKVVQDAMTTLYPRCKGFTVLTFVVILYKLKVKHNWSKISFTELLQWLLLPYNVDVNTATKYRVSIGNTPGALTETTAELTASLSLGAARRILVVDEFMRAGLYDGWLPHLFVRNLLKGQTVGVMGAGRIGSAYARMMVFFALRNRQVKDSFSNPIVSQCILTPMRFTTLLNYKR</sequence>
<dbReference type="GO" id="GO:0030267">
    <property type="term" value="F:glyoxylate reductase (NADPH) activity"/>
    <property type="evidence" value="ECO:0007669"/>
    <property type="project" value="TreeGrafter"/>
</dbReference>
<evidence type="ECO:0000259" key="3">
    <source>
        <dbReference type="Pfam" id="PF02826"/>
    </source>
</evidence>
<comment type="caution">
    <text evidence="4">The sequence shown here is derived from an EMBL/GenBank/DDBJ whole genome shotgun (WGS) entry which is preliminary data.</text>
</comment>
<keyword evidence="5" id="KW-1185">Reference proteome</keyword>
<dbReference type="GO" id="GO:0051287">
    <property type="term" value="F:NAD binding"/>
    <property type="evidence" value="ECO:0007669"/>
    <property type="project" value="InterPro"/>
</dbReference>
<evidence type="ECO:0000313" key="5">
    <source>
        <dbReference type="Proteomes" id="UP000541444"/>
    </source>
</evidence>
<reference evidence="4 5" key="1">
    <citation type="journal article" date="2020" name="IScience">
        <title>Genome Sequencing of the Endangered Kingdonia uniflora (Circaeasteraceae, Ranunculales) Reveals Potential Mechanisms of Evolutionary Specialization.</title>
        <authorList>
            <person name="Sun Y."/>
            <person name="Deng T."/>
            <person name="Zhang A."/>
            <person name="Moore M.J."/>
            <person name="Landis J.B."/>
            <person name="Lin N."/>
            <person name="Zhang H."/>
            <person name="Zhang X."/>
            <person name="Huang J."/>
            <person name="Zhang X."/>
            <person name="Sun H."/>
            <person name="Wang H."/>
        </authorList>
    </citation>
    <scope>NUCLEOTIDE SEQUENCE [LARGE SCALE GENOMIC DNA]</scope>
    <source>
        <strain evidence="4">TB1705</strain>
        <tissue evidence="4">Leaf</tissue>
    </source>
</reference>
<gene>
    <name evidence="4" type="ORF">GIB67_039505</name>
</gene>
<evidence type="ECO:0000313" key="4">
    <source>
        <dbReference type="EMBL" id="KAF6142541.1"/>
    </source>
</evidence>
<dbReference type="PANTHER" id="PTHR10996:SF257">
    <property type="entry name" value="GLYOXYLATE REDUCTASE 1"/>
    <property type="match status" value="1"/>
</dbReference>
<organism evidence="4 5">
    <name type="scientific">Kingdonia uniflora</name>
    <dbReference type="NCBI Taxonomy" id="39325"/>
    <lineage>
        <taxon>Eukaryota</taxon>
        <taxon>Viridiplantae</taxon>
        <taxon>Streptophyta</taxon>
        <taxon>Embryophyta</taxon>
        <taxon>Tracheophyta</taxon>
        <taxon>Spermatophyta</taxon>
        <taxon>Magnoliopsida</taxon>
        <taxon>Ranunculales</taxon>
        <taxon>Circaeasteraceae</taxon>
        <taxon>Kingdonia</taxon>
    </lineage>
</organism>
<evidence type="ECO:0000256" key="1">
    <source>
        <dbReference type="ARBA" id="ARBA00005854"/>
    </source>
</evidence>
<dbReference type="InterPro" id="IPR036291">
    <property type="entry name" value="NAD(P)-bd_dom_sf"/>
</dbReference>
<feature type="domain" description="D-isomer specific 2-hydroxyacid dehydrogenase NAD-binding" evidence="3">
    <location>
        <begin position="180"/>
        <end position="239"/>
    </location>
</feature>
<name>A0A7J7LIN8_9MAGN</name>
<proteinExistence type="inferred from homology"/>
<dbReference type="OrthoDB" id="1932595at2759"/>
<protein>
    <recommendedName>
        <fullName evidence="3">D-isomer specific 2-hydroxyacid dehydrogenase NAD-binding domain-containing protein</fullName>
    </recommendedName>
</protein>
<dbReference type="GO" id="GO:0005829">
    <property type="term" value="C:cytosol"/>
    <property type="evidence" value="ECO:0007669"/>
    <property type="project" value="TreeGrafter"/>
</dbReference>
<dbReference type="PANTHER" id="PTHR10996">
    <property type="entry name" value="2-HYDROXYACID DEHYDROGENASE-RELATED"/>
    <property type="match status" value="1"/>
</dbReference>
<comment type="similarity">
    <text evidence="1">Belongs to the D-isomer specific 2-hydroxyacid dehydrogenase family.</text>
</comment>
<dbReference type="Proteomes" id="UP000541444">
    <property type="component" value="Unassembled WGS sequence"/>
</dbReference>
<dbReference type="SUPFAM" id="SSF51735">
    <property type="entry name" value="NAD(P)-binding Rossmann-fold domains"/>
    <property type="match status" value="1"/>
</dbReference>
<dbReference type="EMBL" id="JACGCM010002254">
    <property type="protein sequence ID" value="KAF6142541.1"/>
    <property type="molecule type" value="Genomic_DNA"/>
</dbReference>
<dbReference type="Pfam" id="PF02826">
    <property type="entry name" value="2-Hacid_dh_C"/>
    <property type="match status" value="1"/>
</dbReference>
<dbReference type="InterPro" id="IPR050223">
    <property type="entry name" value="D-isomer_2-hydroxyacid_DH"/>
</dbReference>